<keyword evidence="3" id="KW-1185">Reference proteome</keyword>
<evidence type="ECO:0000256" key="1">
    <source>
        <dbReference type="SAM" id="MobiDB-lite"/>
    </source>
</evidence>
<gene>
    <name evidence="2" type="ORF">C0Q70_06525</name>
</gene>
<sequence>MMDGPGVTRADPGPAAVWLATSAGQTPGGGAGGVCGGVMLSELSGAQTGPNHVTKVEQQATCGGFQSALPRGKFRVFAGGVGVAMAHQVEHQTFPCRGDPHHNCRPAGATSILQLVILVSSLMSTGRQWVSGPVYMSTSLHPVYEATSTCHFQQEQDDQLEEKHTSACDMDGRSSGRQEEEDGVCWGEGQVGGEVDGEENVVSCVLGEVVAP</sequence>
<proteinExistence type="predicted"/>
<evidence type="ECO:0000313" key="3">
    <source>
        <dbReference type="Proteomes" id="UP000245119"/>
    </source>
</evidence>
<feature type="region of interest" description="Disordered" evidence="1">
    <location>
        <begin position="154"/>
        <end position="190"/>
    </location>
</feature>
<dbReference type="EMBL" id="PZQS01000003">
    <property type="protein sequence ID" value="PVD35244.1"/>
    <property type="molecule type" value="Genomic_DNA"/>
</dbReference>
<comment type="caution">
    <text evidence="2">The sequence shown here is derived from an EMBL/GenBank/DDBJ whole genome shotgun (WGS) entry which is preliminary data.</text>
</comment>
<organism evidence="2 3">
    <name type="scientific">Pomacea canaliculata</name>
    <name type="common">Golden apple snail</name>
    <dbReference type="NCBI Taxonomy" id="400727"/>
    <lineage>
        <taxon>Eukaryota</taxon>
        <taxon>Metazoa</taxon>
        <taxon>Spiralia</taxon>
        <taxon>Lophotrochozoa</taxon>
        <taxon>Mollusca</taxon>
        <taxon>Gastropoda</taxon>
        <taxon>Caenogastropoda</taxon>
        <taxon>Architaenioglossa</taxon>
        <taxon>Ampullarioidea</taxon>
        <taxon>Ampullariidae</taxon>
        <taxon>Pomacea</taxon>
    </lineage>
</organism>
<reference evidence="2 3" key="1">
    <citation type="submission" date="2018-04" db="EMBL/GenBank/DDBJ databases">
        <title>The genome of golden apple snail Pomacea canaliculata provides insight into stress tolerance and invasive adaptation.</title>
        <authorList>
            <person name="Liu C."/>
            <person name="Liu B."/>
            <person name="Ren Y."/>
            <person name="Zhang Y."/>
            <person name="Wang H."/>
            <person name="Li S."/>
            <person name="Jiang F."/>
            <person name="Yin L."/>
            <person name="Zhang G."/>
            <person name="Qian W."/>
            <person name="Fan W."/>
        </authorList>
    </citation>
    <scope>NUCLEOTIDE SEQUENCE [LARGE SCALE GENOMIC DNA]</scope>
    <source>
        <strain evidence="2">SZHN2017</strain>
        <tissue evidence="2">Muscle</tissue>
    </source>
</reference>
<evidence type="ECO:0000313" key="2">
    <source>
        <dbReference type="EMBL" id="PVD35244.1"/>
    </source>
</evidence>
<accession>A0A2T7PP90</accession>
<name>A0A2T7PP90_POMCA</name>
<dbReference type="Proteomes" id="UP000245119">
    <property type="component" value="Linkage Group LG3"/>
</dbReference>
<protein>
    <submittedName>
        <fullName evidence="2">Uncharacterized protein</fullName>
    </submittedName>
</protein>
<dbReference type="AlphaFoldDB" id="A0A2T7PP90"/>
<feature type="compositionally biased region" description="Basic and acidic residues" evidence="1">
    <location>
        <begin position="161"/>
        <end position="178"/>
    </location>
</feature>